<gene>
    <name evidence="1" type="ORF">V1517DRAFT_32146</name>
</gene>
<proteinExistence type="predicted"/>
<dbReference type="EMBL" id="MU970166">
    <property type="protein sequence ID" value="KAK9319721.1"/>
    <property type="molecule type" value="Genomic_DNA"/>
</dbReference>
<sequence length="165" mass="19017">MDSAVFRSVLTEHLIGKQGNSLVAVFFRRVPHRTGALGLSPQFPDNYSPNKSLHPCRFLLSATVPPSKVQQIRKVYNRPDMRLIRAPSTMRLNITYDVVRASDKCLKDNLRAKAVRFLENRRRADRALAFVCQLPQQRTCTITSQSNWTTYTITMAKLRQRKRPM</sequence>
<keyword evidence="2" id="KW-1185">Reference proteome</keyword>
<evidence type="ECO:0000313" key="1">
    <source>
        <dbReference type="EMBL" id="KAK9319721.1"/>
    </source>
</evidence>
<evidence type="ECO:0000313" key="2">
    <source>
        <dbReference type="Proteomes" id="UP001489719"/>
    </source>
</evidence>
<comment type="caution">
    <text evidence="1">The sequence shown here is derived from an EMBL/GenBank/DDBJ whole genome shotgun (WGS) entry which is preliminary data.</text>
</comment>
<accession>A0ACC3TFS3</accession>
<dbReference type="Proteomes" id="UP001489719">
    <property type="component" value="Unassembled WGS sequence"/>
</dbReference>
<protein>
    <submittedName>
        <fullName evidence="1">Uncharacterized protein</fullName>
    </submittedName>
</protein>
<organism evidence="1 2">
    <name type="scientific">Lipomyces orientalis</name>
    <dbReference type="NCBI Taxonomy" id="1233043"/>
    <lineage>
        <taxon>Eukaryota</taxon>
        <taxon>Fungi</taxon>
        <taxon>Dikarya</taxon>
        <taxon>Ascomycota</taxon>
        <taxon>Saccharomycotina</taxon>
        <taxon>Lipomycetes</taxon>
        <taxon>Lipomycetales</taxon>
        <taxon>Lipomycetaceae</taxon>
        <taxon>Lipomyces</taxon>
    </lineage>
</organism>
<name>A0ACC3TFS3_9ASCO</name>
<reference evidence="2" key="1">
    <citation type="journal article" date="2024" name="Front. Bioeng. Biotechnol.">
        <title>Genome-scale model development and genomic sequencing of the oleaginous clade Lipomyces.</title>
        <authorList>
            <person name="Czajka J.J."/>
            <person name="Han Y."/>
            <person name="Kim J."/>
            <person name="Mondo S.J."/>
            <person name="Hofstad B.A."/>
            <person name="Robles A."/>
            <person name="Haridas S."/>
            <person name="Riley R."/>
            <person name="LaButti K."/>
            <person name="Pangilinan J."/>
            <person name="Andreopoulos W."/>
            <person name="Lipzen A."/>
            <person name="Yan J."/>
            <person name="Wang M."/>
            <person name="Ng V."/>
            <person name="Grigoriev I.V."/>
            <person name="Spatafora J.W."/>
            <person name="Magnuson J.K."/>
            <person name="Baker S.E."/>
            <person name="Pomraning K.R."/>
        </authorList>
    </citation>
    <scope>NUCLEOTIDE SEQUENCE [LARGE SCALE GENOMIC DNA]</scope>
    <source>
        <strain evidence="2">CBS 10300</strain>
    </source>
</reference>